<accession>A0A7S0R054</accession>
<dbReference type="InterPro" id="IPR002742">
    <property type="entry name" value="Desulfoferrodoxin_Fe-bd_dom"/>
</dbReference>
<dbReference type="EMBL" id="HBEZ01057897">
    <property type="protein sequence ID" value="CAD8660366.1"/>
    <property type="molecule type" value="Transcribed_RNA"/>
</dbReference>
<evidence type="ECO:0000313" key="3">
    <source>
        <dbReference type="EMBL" id="CAD8660366.1"/>
    </source>
</evidence>
<feature type="signal peptide" evidence="1">
    <location>
        <begin position="1"/>
        <end position="15"/>
    </location>
</feature>
<dbReference type="AlphaFoldDB" id="A0A7S0R054"/>
<dbReference type="InterPro" id="IPR036073">
    <property type="entry name" value="Desulfoferrodoxin_Fe-bd_dom_sf"/>
</dbReference>
<feature type="chain" id="PRO_5030640105" description="Desulfoferrodoxin ferrous iron-binding domain-containing protein" evidence="1">
    <location>
        <begin position="16"/>
        <end position="196"/>
    </location>
</feature>
<dbReference type="GO" id="GO:0016491">
    <property type="term" value="F:oxidoreductase activity"/>
    <property type="evidence" value="ECO:0007669"/>
    <property type="project" value="InterPro"/>
</dbReference>
<evidence type="ECO:0000259" key="2">
    <source>
        <dbReference type="Pfam" id="PF01880"/>
    </source>
</evidence>
<name>A0A7S0R054_9CRYP</name>
<sequence>MRVIVCMCCFVLSRAAFSGTVPLVSGTQNSFDMSKFPTSPSLLACSSICSPPLRLRGGWNFPGKESFSKKEKEILKSLSAGLVYTQEDPGPWAEKVKSHLPVAAIDIEPGSIRVSLPHGMDDETPEKPLHYIEFIWLMSEDGDVLDIHAFSPTDEAPIATFLIAPPGGRSLAGKRVVPFAMCNLHGVWRGAALAVP</sequence>
<reference evidence="3" key="1">
    <citation type="submission" date="2021-01" db="EMBL/GenBank/DDBJ databases">
        <authorList>
            <person name="Corre E."/>
            <person name="Pelletier E."/>
            <person name="Niang G."/>
            <person name="Scheremetjew M."/>
            <person name="Finn R."/>
            <person name="Kale V."/>
            <person name="Holt S."/>
            <person name="Cochrane G."/>
            <person name="Meng A."/>
            <person name="Brown T."/>
            <person name="Cohen L."/>
        </authorList>
    </citation>
    <scope>NUCLEOTIDE SEQUENCE</scope>
    <source>
        <strain evidence="3">CCAP979/52</strain>
    </source>
</reference>
<dbReference type="Gene3D" id="2.60.40.730">
    <property type="entry name" value="SOR catalytic domain"/>
    <property type="match status" value="1"/>
</dbReference>
<gene>
    <name evidence="3" type="ORF">CCUR1050_LOCUS31736</name>
</gene>
<keyword evidence="1" id="KW-0732">Signal</keyword>
<organism evidence="3">
    <name type="scientific">Cryptomonas curvata</name>
    <dbReference type="NCBI Taxonomy" id="233186"/>
    <lineage>
        <taxon>Eukaryota</taxon>
        <taxon>Cryptophyceae</taxon>
        <taxon>Cryptomonadales</taxon>
        <taxon>Cryptomonadaceae</taxon>
        <taxon>Cryptomonas</taxon>
    </lineage>
</organism>
<evidence type="ECO:0000256" key="1">
    <source>
        <dbReference type="SAM" id="SignalP"/>
    </source>
</evidence>
<protein>
    <recommendedName>
        <fullName evidence="2">Desulfoferrodoxin ferrous iron-binding domain-containing protein</fullName>
    </recommendedName>
</protein>
<dbReference type="SUPFAM" id="SSF49367">
    <property type="entry name" value="Superoxide reductase-like"/>
    <property type="match status" value="1"/>
</dbReference>
<dbReference type="GO" id="GO:0005506">
    <property type="term" value="F:iron ion binding"/>
    <property type="evidence" value="ECO:0007669"/>
    <property type="project" value="InterPro"/>
</dbReference>
<feature type="domain" description="Desulfoferrodoxin ferrous iron-binding" evidence="2">
    <location>
        <begin position="95"/>
        <end position="189"/>
    </location>
</feature>
<dbReference type="Pfam" id="PF01880">
    <property type="entry name" value="Desulfoferrodox"/>
    <property type="match status" value="1"/>
</dbReference>
<proteinExistence type="predicted"/>